<evidence type="ECO:0000256" key="1">
    <source>
        <dbReference type="ARBA" id="ARBA00007074"/>
    </source>
</evidence>
<sequence length="333" mass="35610">MKNTGGRRTARRLAASTGIGAVVASSLLVPGTAYAEPTLEEVEEEIERLNEEASAAVEAYNQAKEDHEVAEARFEELDEQVGDEQENYEALKEKVQKLANATYQSGDLDSITNILTSDGPESLLEQNADLTYLSETQQSQLDEFGESAERLFSLKDESEEALKEAEDALEEAEEAKDDVEEKIAAQEELLAEFPTADTSVEGADDSGGQSYTGGASGSAGAALDFAYAQIGKPYIYGGTGPSGYDCSGLTQAAWRAGGVDLPRTTYSQAEVGNRIYDINALQPGDIMFFTGLSHNGLYAGGGQMVHAPRTGRNIEVVGLAAYWGGVFEFAVRP</sequence>
<dbReference type="PANTHER" id="PTHR47053:SF1">
    <property type="entry name" value="MUREIN DD-ENDOPEPTIDASE MEPH-RELATED"/>
    <property type="match status" value="1"/>
</dbReference>
<keyword evidence="10" id="KW-1185">Reference proteome</keyword>
<dbReference type="GO" id="GO:0006508">
    <property type="term" value="P:proteolysis"/>
    <property type="evidence" value="ECO:0007669"/>
    <property type="project" value="UniProtKB-KW"/>
</dbReference>
<dbReference type="Pfam" id="PF00877">
    <property type="entry name" value="NLPC_P60"/>
    <property type="match status" value="1"/>
</dbReference>
<evidence type="ECO:0000256" key="4">
    <source>
        <dbReference type="ARBA" id="ARBA00022807"/>
    </source>
</evidence>
<gene>
    <name evidence="9" type="ORF">SAMN05421803_11722</name>
</gene>
<accession>A0A1M6RA75</accession>
<reference evidence="9 10" key="1">
    <citation type="submission" date="2016-11" db="EMBL/GenBank/DDBJ databases">
        <authorList>
            <person name="Jaros S."/>
            <person name="Januszkiewicz K."/>
            <person name="Wedrychowicz H."/>
        </authorList>
    </citation>
    <scope>NUCLEOTIDE SEQUENCE [LARGE SCALE GENOMIC DNA]</scope>
    <source>
        <strain evidence="9 10">CGMCC 4.5723</strain>
    </source>
</reference>
<feature type="coiled-coil region" evidence="5">
    <location>
        <begin position="39"/>
        <end position="101"/>
    </location>
</feature>
<dbReference type="AlphaFoldDB" id="A0A1M6RA75"/>
<feature type="chain" id="PRO_5013200837" evidence="7">
    <location>
        <begin position="36"/>
        <end position="333"/>
    </location>
</feature>
<dbReference type="InterPro" id="IPR000064">
    <property type="entry name" value="NLP_P60_dom"/>
</dbReference>
<feature type="signal peptide" evidence="7">
    <location>
        <begin position="1"/>
        <end position="35"/>
    </location>
</feature>
<comment type="similarity">
    <text evidence="1">Belongs to the peptidase C40 family.</text>
</comment>
<keyword evidence="4" id="KW-0788">Thiol protease</keyword>
<dbReference type="Gene3D" id="3.90.1720.10">
    <property type="entry name" value="endopeptidase domain like (from Nostoc punctiforme)"/>
    <property type="match status" value="1"/>
</dbReference>
<feature type="region of interest" description="Disordered" evidence="6">
    <location>
        <begin position="193"/>
        <end position="214"/>
    </location>
</feature>
<dbReference type="InterPro" id="IPR038765">
    <property type="entry name" value="Papain-like_cys_pep_sf"/>
</dbReference>
<keyword evidence="5" id="KW-0175">Coiled coil</keyword>
<evidence type="ECO:0000313" key="9">
    <source>
        <dbReference type="EMBL" id="SHK29326.1"/>
    </source>
</evidence>
<dbReference type="PROSITE" id="PS51935">
    <property type="entry name" value="NLPC_P60"/>
    <property type="match status" value="1"/>
</dbReference>
<evidence type="ECO:0000256" key="7">
    <source>
        <dbReference type="SAM" id="SignalP"/>
    </source>
</evidence>
<dbReference type="SUPFAM" id="SSF54001">
    <property type="entry name" value="Cysteine proteinases"/>
    <property type="match status" value="1"/>
</dbReference>
<dbReference type="RefSeq" id="WP_084737697.1">
    <property type="nucleotide sequence ID" value="NZ_FQZK01000017.1"/>
</dbReference>
<dbReference type="PROSITE" id="PS51318">
    <property type="entry name" value="TAT"/>
    <property type="match status" value="1"/>
</dbReference>
<dbReference type="InterPro" id="IPR051202">
    <property type="entry name" value="Peptidase_C40"/>
</dbReference>
<dbReference type="Gene3D" id="6.10.250.3150">
    <property type="match status" value="1"/>
</dbReference>
<proteinExistence type="inferred from homology"/>
<feature type="coiled-coil region" evidence="5">
    <location>
        <begin position="148"/>
        <end position="192"/>
    </location>
</feature>
<feature type="domain" description="NlpC/P60" evidence="8">
    <location>
        <begin position="216"/>
        <end position="333"/>
    </location>
</feature>
<evidence type="ECO:0000256" key="3">
    <source>
        <dbReference type="ARBA" id="ARBA00022801"/>
    </source>
</evidence>
<keyword evidence="2" id="KW-0645">Protease</keyword>
<dbReference type="Proteomes" id="UP000184452">
    <property type="component" value="Unassembled WGS sequence"/>
</dbReference>
<dbReference type="PANTHER" id="PTHR47053">
    <property type="entry name" value="MUREIN DD-ENDOPEPTIDASE MEPH-RELATED"/>
    <property type="match status" value="1"/>
</dbReference>
<dbReference type="EMBL" id="FQZK01000017">
    <property type="protein sequence ID" value="SHK29326.1"/>
    <property type="molecule type" value="Genomic_DNA"/>
</dbReference>
<name>A0A1M6RA75_9ACTN</name>
<keyword evidence="7" id="KW-0732">Signal</keyword>
<organism evidence="9 10">
    <name type="scientific">Nocardiopsis flavescens</name>
    <dbReference type="NCBI Taxonomy" id="758803"/>
    <lineage>
        <taxon>Bacteria</taxon>
        <taxon>Bacillati</taxon>
        <taxon>Actinomycetota</taxon>
        <taxon>Actinomycetes</taxon>
        <taxon>Streptosporangiales</taxon>
        <taxon>Nocardiopsidaceae</taxon>
        <taxon>Nocardiopsis</taxon>
    </lineage>
</organism>
<dbReference type="STRING" id="758803.SAMN05421803_11722"/>
<dbReference type="OrthoDB" id="5244330at2"/>
<evidence type="ECO:0000256" key="6">
    <source>
        <dbReference type="SAM" id="MobiDB-lite"/>
    </source>
</evidence>
<evidence type="ECO:0000259" key="8">
    <source>
        <dbReference type="PROSITE" id="PS51935"/>
    </source>
</evidence>
<keyword evidence="3" id="KW-0378">Hydrolase</keyword>
<dbReference type="GO" id="GO:0008234">
    <property type="term" value="F:cysteine-type peptidase activity"/>
    <property type="evidence" value="ECO:0007669"/>
    <property type="project" value="UniProtKB-KW"/>
</dbReference>
<dbReference type="InterPro" id="IPR006311">
    <property type="entry name" value="TAT_signal"/>
</dbReference>
<protein>
    <submittedName>
        <fullName evidence="9">NlpC/P60 family protein</fullName>
    </submittedName>
</protein>
<evidence type="ECO:0000256" key="5">
    <source>
        <dbReference type="SAM" id="Coils"/>
    </source>
</evidence>
<evidence type="ECO:0000313" key="10">
    <source>
        <dbReference type="Proteomes" id="UP000184452"/>
    </source>
</evidence>
<evidence type="ECO:0000256" key="2">
    <source>
        <dbReference type="ARBA" id="ARBA00022670"/>
    </source>
</evidence>